<evidence type="ECO:0000256" key="10">
    <source>
        <dbReference type="ARBA" id="ARBA00022801"/>
    </source>
</evidence>
<dbReference type="InterPro" id="IPR047187">
    <property type="entry name" value="SF1_C_Upf1"/>
</dbReference>
<dbReference type="PANTHER" id="PTHR10887">
    <property type="entry name" value="DNA2/NAM7 HELICASE FAMILY"/>
    <property type="match status" value="1"/>
</dbReference>
<dbReference type="GO" id="GO:0005694">
    <property type="term" value="C:chromosome"/>
    <property type="evidence" value="ECO:0007669"/>
    <property type="project" value="UniProtKB-SubCell"/>
</dbReference>
<dbReference type="GO" id="GO:0071932">
    <property type="term" value="P:replication fork reversal"/>
    <property type="evidence" value="ECO:0007669"/>
    <property type="project" value="TreeGrafter"/>
</dbReference>
<evidence type="ECO:0000256" key="12">
    <source>
        <dbReference type="ARBA" id="ARBA00022840"/>
    </source>
</evidence>
<keyword evidence="20" id="KW-0158">Chromosome</keyword>
<evidence type="ECO:0000256" key="15">
    <source>
        <dbReference type="ARBA" id="ARBA00023125"/>
    </source>
</evidence>
<feature type="compositionally biased region" description="Polar residues" evidence="21">
    <location>
        <begin position="11"/>
        <end position="23"/>
    </location>
</feature>
<dbReference type="OrthoDB" id="6513042at2759"/>
<dbReference type="SUPFAM" id="SSF52540">
    <property type="entry name" value="P-loop containing nucleoside triphosphate hydrolases"/>
    <property type="match status" value="1"/>
</dbReference>
<dbReference type="Pfam" id="PF08696">
    <property type="entry name" value="Dna2"/>
    <property type="match status" value="1"/>
</dbReference>
<evidence type="ECO:0000259" key="24">
    <source>
        <dbReference type="Pfam" id="PF13087"/>
    </source>
</evidence>
<proteinExistence type="inferred from homology"/>
<dbReference type="InterPro" id="IPR041679">
    <property type="entry name" value="DNA2/NAM7-like_C"/>
</dbReference>
<keyword evidence="18 20" id="KW-0511">Multifunctional enzyme</keyword>
<keyword evidence="12 20" id="KW-0067">ATP-binding</keyword>
<evidence type="ECO:0000256" key="5">
    <source>
        <dbReference type="ARBA" id="ARBA00022722"/>
    </source>
</evidence>
<comment type="function">
    <text evidence="20">Key enzyme involved in DNA replication and DNA repair. Involved in Okazaki fragments processing by cleaving long flaps that escape FEN1: flaps that are longer than 27 nucleotides are coated by replication protein A complex (RPA), leading to recruit DNA2 which cleaves the flap until it is too short to bind RPA and becomes a substrate for FEN1. Also involved in 5'-end resection of DNA during double-strand break (DSB) repair by mediating the cleavage of 5'-ssDNA.</text>
</comment>
<dbReference type="PANTHER" id="PTHR10887:SF433">
    <property type="entry name" value="DNA REPLICATION ATP-DEPENDENT HELICASE_NUCLEASE DNA2"/>
    <property type="match status" value="1"/>
</dbReference>
<reference evidence="25" key="1">
    <citation type="journal article" date="2020" name="Microb. Genom.">
        <title>Genetic diversity of clinical and environmental Mucorales isolates obtained from an investigation of mucormycosis cases among solid organ transplant recipients.</title>
        <authorList>
            <person name="Nguyen M.H."/>
            <person name="Kaul D."/>
            <person name="Muto C."/>
            <person name="Cheng S.J."/>
            <person name="Richter R.A."/>
            <person name="Bruno V.M."/>
            <person name="Liu G."/>
            <person name="Beyhan S."/>
            <person name="Sundermann A.J."/>
            <person name="Mounaud S."/>
            <person name="Pasculle A.W."/>
            <person name="Nierman W.C."/>
            <person name="Driscoll E."/>
            <person name="Cumbie R."/>
            <person name="Clancy C.J."/>
            <person name="Dupont C.L."/>
        </authorList>
    </citation>
    <scope>NUCLEOTIDE SEQUENCE</scope>
    <source>
        <strain evidence="25">GL16</strain>
    </source>
</reference>
<evidence type="ECO:0000256" key="17">
    <source>
        <dbReference type="ARBA" id="ARBA00023242"/>
    </source>
</evidence>
<comment type="cofactor">
    <cofactor evidence="1">
        <name>[4Fe-4S] cluster</name>
        <dbReference type="ChEBI" id="CHEBI:49883"/>
    </cofactor>
</comment>
<dbReference type="GO" id="GO:0005737">
    <property type="term" value="C:cytoplasm"/>
    <property type="evidence" value="ECO:0007669"/>
    <property type="project" value="TreeGrafter"/>
</dbReference>
<dbReference type="GO" id="GO:0005634">
    <property type="term" value="C:nucleus"/>
    <property type="evidence" value="ECO:0007669"/>
    <property type="project" value="UniProtKB-SubCell"/>
</dbReference>
<evidence type="ECO:0000313" key="25">
    <source>
        <dbReference type="EMBL" id="KAG1545144.1"/>
    </source>
</evidence>
<feature type="region of interest" description="Disordered" evidence="21">
    <location>
        <begin position="1"/>
        <end position="29"/>
    </location>
</feature>
<protein>
    <recommendedName>
        <fullName evidence="20">DNA replication ATP-dependent helicase/nuclease</fullName>
        <ecNumber evidence="20">3.1.-.-</ecNumber>
        <ecNumber evidence="20">3.6.4.12</ecNumber>
    </recommendedName>
</protein>
<keyword evidence="15 20" id="KW-0238">DNA-binding</keyword>
<dbReference type="CDD" id="cd22318">
    <property type="entry name" value="DNA2_N-like"/>
    <property type="match status" value="1"/>
</dbReference>
<evidence type="ECO:0000256" key="21">
    <source>
        <dbReference type="SAM" id="MobiDB-lite"/>
    </source>
</evidence>
<keyword evidence="10 20" id="KW-0378">Hydrolase</keyword>
<evidence type="ECO:0000256" key="20">
    <source>
        <dbReference type="RuleBase" id="RU367041"/>
    </source>
</evidence>
<evidence type="ECO:0000259" key="22">
    <source>
        <dbReference type="Pfam" id="PF08696"/>
    </source>
</evidence>
<dbReference type="GO" id="GO:0017116">
    <property type="term" value="F:single-stranded DNA helicase activity"/>
    <property type="evidence" value="ECO:0007669"/>
    <property type="project" value="UniProtKB-UniRule"/>
</dbReference>
<dbReference type="GO" id="GO:0005524">
    <property type="term" value="F:ATP binding"/>
    <property type="evidence" value="ECO:0007669"/>
    <property type="project" value="UniProtKB-UniRule"/>
</dbReference>
<accession>A0A9P6YCS0</accession>
<evidence type="ECO:0000256" key="8">
    <source>
        <dbReference type="ARBA" id="ARBA00022759"/>
    </source>
</evidence>
<comment type="similarity">
    <text evidence="2 20">Belongs to the DNA2/NAM7 helicase family.</text>
</comment>
<evidence type="ECO:0000256" key="3">
    <source>
        <dbReference type="ARBA" id="ARBA00022485"/>
    </source>
</evidence>
<dbReference type="Gene3D" id="3.90.320.10">
    <property type="match status" value="1"/>
</dbReference>
<dbReference type="FunFam" id="3.40.50.300:FF:001170">
    <property type="entry name" value="DNA replication helicase Dna2"/>
    <property type="match status" value="1"/>
</dbReference>
<dbReference type="Pfam" id="PF13087">
    <property type="entry name" value="AAA_12"/>
    <property type="match status" value="1"/>
</dbReference>
<keyword evidence="13 20" id="KW-0408">Iron</keyword>
<dbReference type="Pfam" id="PF13086">
    <property type="entry name" value="AAA_11"/>
    <property type="match status" value="2"/>
</dbReference>
<keyword evidence="3 20" id="KW-0004">4Fe-4S</keyword>
<evidence type="ECO:0000256" key="18">
    <source>
        <dbReference type="ARBA" id="ARBA00023268"/>
    </source>
</evidence>
<evidence type="ECO:0000256" key="2">
    <source>
        <dbReference type="ARBA" id="ARBA00007913"/>
    </source>
</evidence>
<comment type="caution">
    <text evidence="25">The sequence shown here is derived from an EMBL/GenBank/DDBJ whole genome shotgun (WGS) entry which is preliminary data.</text>
</comment>
<dbReference type="InterPro" id="IPR014808">
    <property type="entry name" value="DNA_replication_fac_Dna2_N"/>
</dbReference>
<feature type="domain" description="DNA replication factor Dna2 N-terminal" evidence="22">
    <location>
        <begin position="153"/>
        <end position="360"/>
    </location>
</feature>
<dbReference type="GO" id="GO:0051539">
    <property type="term" value="F:4 iron, 4 sulfur cluster binding"/>
    <property type="evidence" value="ECO:0007669"/>
    <property type="project" value="UniProtKB-UniRule"/>
</dbReference>
<keyword evidence="11 20" id="KW-0347">Helicase</keyword>
<keyword evidence="6 20" id="KW-0479">Metal-binding</keyword>
<dbReference type="AlphaFoldDB" id="A0A9P6YCS0"/>
<keyword evidence="17 20" id="KW-0539">Nucleus</keyword>
<dbReference type="Proteomes" id="UP000717996">
    <property type="component" value="Unassembled WGS sequence"/>
</dbReference>
<keyword evidence="14 20" id="KW-0411">Iron-sulfur</keyword>
<keyword evidence="16 20" id="KW-0234">DNA repair</keyword>
<keyword evidence="8" id="KW-0255">Endonuclease</keyword>
<keyword evidence="9 20" id="KW-0227">DNA damage</keyword>
<evidence type="ECO:0000256" key="11">
    <source>
        <dbReference type="ARBA" id="ARBA00022806"/>
    </source>
</evidence>
<dbReference type="GO" id="GO:0033567">
    <property type="term" value="P:DNA replication, Okazaki fragment processing"/>
    <property type="evidence" value="ECO:0007669"/>
    <property type="project" value="UniProtKB-UniRule"/>
</dbReference>
<keyword evidence="7 20" id="KW-0547">Nucleotide-binding</keyword>
<evidence type="ECO:0000256" key="6">
    <source>
        <dbReference type="ARBA" id="ARBA00022723"/>
    </source>
</evidence>
<dbReference type="InterPro" id="IPR026851">
    <property type="entry name" value="Dna2/JHS1_DEXXQ-box"/>
</dbReference>
<feature type="region of interest" description="Disordered" evidence="21">
    <location>
        <begin position="91"/>
        <end position="115"/>
    </location>
</feature>
<dbReference type="CDD" id="cd18041">
    <property type="entry name" value="DEXXQc_DNA2"/>
    <property type="match status" value="1"/>
</dbReference>
<evidence type="ECO:0000256" key="16">
    <source>
        <dbReference type="ARBA" id="ARBA00023204"/>
    </source>
</evidence>
<dbReference type="InterPro" id="IPR027417">
    <property type="entry name" value="P-loop_NTPase"/>
</dbReference>
<dbReference type="Gene3D" id="3.40.50.300">
    <property type="entry name" value="P-loop containing nucleotide triphosphate hydrolases"/>
    <property type="match status" value="3"/>
</dbReference>
<dbReference type="EC" id="3.6.4.12" evidence="20"/>
<evidence type="ECO:0000256" key="1">
    <source>
        <dbReference type="ARBA" id="ARBA00001966"/>
    </source>
</evidence>
<evidence type="ECO:0000256" key="4">
    <source>
        <dbReference type="ARBA" id="ARBA00022705"/>
    </source>
</evidence>
<evidence type="ECO:0000256" key="7">
    <source>
        <dbReference type="ARBA" id="ARBA00022741"/>
    </source>
</evidence>
<feature type="domain" description="DNA2/NAM7 helicase-like C-terminal" evidence="24">
    <location>
        <begin position="888"/>
        <end position="1102"/>
    </location>
</feature>
<evidence type="ECO:0000313" key="26">
    <source>
        <dbReference type="Proteomes" id="UP000717996"/>
    </source>
</evidence>
<dbReference type="GO" id="GO:0017108">
    <property type="term" value="F:5'-flap endonuclease activity"/>
    <property type="evidence" value="ECO:0007669"/>
    <property type="project" value="UniProtKB-UniRule"/>
</dbReference>
<dbReference type="GO" id="GO:0006281">
    <property type="term" value="P:DNA repair"/>
    <property type="evidence" value="ECO:0007669"/>
    <property type="project" value="UniProtKB-KW"/>
</dbReference>
<evidence type="ECO:0000256" key="13">
    <source>
        <dbReference type="ARBA" id="ARBA00023004"/>
    </source>
</evidence>
<evidence type="ECO:0000256" key="14">
    <source>
        <dbReference type="ARBA" id="ARBA00023014"/>
    </source>
</evidence>
<keyword evidence="5 20" id="KW-0540">Nuclease</keyword>
<sequence>MLSPNKRLKLSTDQPTAPVTHTIQPDDDDSAMFDDDIALDEIDLSALLTHPKGPEPSDSDIFDDIPQEAFEQILDPPTTPISTTSTLVTENEGRDRLSRASSGSTMVANETEFKERPKNRKKFTRYLVANMTIERYQTRDVELTEKVLTLLQEDENTAMTVRLRDEWFQTTVAVGNVVHIPLTSHQTEITVDQQEHFIIVHPDRLISCTAVADSYQCLRRSVLQTKVRGIGETTESLVHGNILHRVLQHALQTGDFSVESIRQAMREVIEASLEELYGIDQDEQTAMEVLGEYADSIHQFGSVFVGSVPKPRARVSSDMGPDAAKAMGCDTVAISRVLDIEEHLWSPTYGLKGMIDASVQLKLSPTNRVLTVPFELKTGRTSRFLSNRAQTILYTLLMSDRYDIDIGAGILYYSKTNSLYLVPAVRSELVSILVARNALASSLDAQERIPEMIKNFHSCQYCYVTDVCTLYHKSIEGGTEVTSGLYKLFEEKTGHLTSKMASFFKHWWELLDKEETDLDYIRKSIWSQSAEERELSGRCLSDLKLSLADSSLQPEIAQWKYCFVRSEADRPLMSNLSVGDPVVVSSMEGHINLAMGHVSRLSSEEILLSLNEPLRHPPTRSADFDLDHNQAFNTLIRHKVDMEPFDKDNKVRYRIDKDEIATGMATLRNNLVMLMANTGNSRHQRLRELVVHLERPVFDASILPQQPIHPRLNPDQRKVLTRVLQTKDYSLILGMPGTGKTTTTAEIIKYLVGMNKTILVAAFTHTALDNVLSKVREQGMDVLRLGNVDKVMESMRDCVPVFKKGLTTVEEMKAFYDSKKVVGITCLGIGHTLIQKRHFDYCIIDEASQITLPMCLGPIRFADRFILVGDLYQLPPIVRNGEASEKGLDKSLFAILAEAHPESVSRLEYQYRMNKEIMQVANTMVYDGKLKCGSHLIATRSLSLPRLAAGLRSLHENQPCPTTECWLRQVLDPEQKVVFVNTDLLPASETRAFGSFLHNEIEGRLVSQITTALLACGVEEEQLAIVSVYRSQLRTIAQFLKTERKIEIATIDKYQGRDKDCVIISLVRNNAQGNCGDLLRDWRRLNVAITRAKSKLILIGSVNTLRVSSPYCQLLDLLEKKGWIQTLLKDAHETHHFPEKMKIVKKKEHKTFRSNLSRKKVLCISKDTI</sequence>
<comment type="catalytic activity">
    <reaction evidence="19 20">
        <text>ATP + H2O = ADP + phosphate + H(+)</text>
        <dbReference type="Rhea" id="RHEA:13065"/>
        <dbReference type="ChEBI" id="CHEBI:15377"/>
        <dbReference type="ChEBI" id="CHEBI:15378"/>
        <dbReference type="ChEBI" id="CHEBI:30616"/>
        <dbReference type="ChEBI" id="CHEBI:43474"/>
        <dbReference type="ChEBI" id="CHEBI:456216"/>
        <dbReference type="EC" id="3.6.4.12"/>
    </reaction>
</comment>
<dbReference type="FunFam" id="3.40.50.300:FF:000789">
    <property type="entry name" value="DNA replication ATP-dependent helicase/nuclease DNA2"/>
    <property type="match status" value="1"/>
</dbReference>
<evidence type="ECO:0000259" key="23">
    <source>
        <dbReference type="Pfam" id="PF13086"/>
    </source>
</evidence>
<organism evidence="25 26">
    <name type="scientific">Rhizopus oryzae</name>
    <name type="common">Mucormycosis agent</name>
    <name type="synonym">Rhizopus arrhizus var. delemar</name>
    <dbReference type="NCBI Taxonomy" id="64495"/>
    <lineage>
        <taxon>Eukaryota</taxon>
        <taxon>Fungi</taxon>
        <taxon>Fungi incertae sedis</taxon>
        <taxon>Mucoromycota</taxon>
        <taxon>Mucoromycotina</taxon>
        <taxon>Mucoromycetes</taxon>
        <taxon>Mucorales</taxon>
        <taxon>Mucorineae</taxon>
        <taxon>Rhizopodaceae</taxon>
        <taxon>Rhizopus</taxon>
    </lineage>
</organism>
<name>A0A9P6YCS0_RHIOR</name>
<dbReference type="InterPro" id="IPR041677">
    <property type="entry name" value="DNA2/NAM7_AAA_11"/>
</dbReference>
<dbReference type="GO" id="GO:0003677">
    <property type="term" value="F:DNA binding"/>
    <property type="evidence" value="ECO:0007669"/>
    <property type="project" value="UniProtKB-UniRule"/>
</dbReference>
<dbReference type="InterPro" id="IPR045055">
    <property type="entry name" value="DNA2/NAM7-like"/>
</dbReference>
<comment type="subcellular location">
    <subcellularLocation>
        <location evidence="20">Nucleus</location>
    </subcellularLocation>
    <subcellularLocation>
        <location evidence="20">Chromosome</location>
    </subcellularLocation>
</comment>
<dbReference type="GO" id="GO:0046872">
    <property type="term" value="F:metal ion binding"/>
    <property type="evidence" value="ECO:0007669"/>
    <property type="project" value="UniProtKB-UniRule"/>
</dbReference>
<dbReference type="CDD" id="cd18808">
    <property type="entry name" value="SF1_C_Upf1"/>
    <property type="match status" value="1"/>
</dbReference>
<dbReference type="EC" id="3.1.-.-" evidence="20"/>
<gene>
    <name evidence="25" type="ORF">G6F51_005642</name>
</gene>
<feature type="domain" description="DNA2/NAM7 helicase helicase" evidence="23">
    <location>
        <begin position="712"/>
        <end position="794"/>
    </location>
</feature>
<feature type="domain" description="DNA2/NAM7 helicase helicase" evidence="23">
    <location>
        <begin position="812"/>
        <end position="878"/>
    </location>
</feature>
<evidence type="ECO:0000256" key="9">
    <source>
        <dbReference type="ARBA" id="ARBA00022763"/>
    </source>
</evidence>
<evidence type="ECO:0000256" key="19">
    <source>
        <dbReference type="ARBA" id="ARBA00047995"/>
    </source>
</evidence>
<feature type="compositionally biased region" description="Polar residues" evidence="21">
    <location>
        <begin position="99"/>
        <end position="108"/>
    </location>
</feature>
<dbReference type="InterPro" id="IPR011604">
    <property type="entry name" value="PDDEXK-like_dom_sf"/>
</dbReference>
<dbReference type="EMBL" id="JAANIT010000707">
    <property type="protein sequence ID" value="KAG1545144.1"/>
    <property type="molecule type" value="Genomic_DNA"/>
</dbReference>
<keyword evidence="4 20" id="KW-0235">DNA replication</keyword>